<evidence type="ECO:0000313" key="3">
    <source>
        <dbReference type="EMBL" id="WAA10301.1"/>
    </source>
</evidence>
<proteinExistence type="predicted"/>
<dbReference type="KEGG" id="faf:OE104_02910"/>
<feature type="compositionally biased region" description="Low complexity" evidence="2">
    <location>
        <begin position="306"/>
        <end position="323"/>
    </location>
</feature>
<accession>A0A9E8LWC2</accession>
<sequence length="534" mass="62838">MSKKPAHFEIKAKELNLWLSNFRFRNPVNSEQDAILEMLRLKSVGPDKIKKLIADIVEQNIIYDDFIVFKENEKYIVYDGNRRLVAIKLFMDKNLNMIKSEFNNLYKYIKELKSNKIDLNEMDVTVKLYNDKEAMLNHIEKIHSGEQGGIGRISWGTIEKENFRRFQMGDNLRLSYKLVLKLSSIPKYKALNEKISSKKISTTIDRIFGFAGIKSRIFGLNRGEEISLDDELNFKKVCEMIEYFIENNGTVKNVYYKEDAENFFKIIQPIQRVSNNQTPVEHQDKNNTSEVETKNKEKEKEKEKSTNNVDNRNTNSNDSNNTTNKDDQPNNNIPFQNSTTSDIINTQNEEQYKNTKFKSPETKKYLTSAYKVNYYYKDNPRINKIKKELNNLEYKSFTISAMFLIRALLESYTHTYIDYFANLPNDNPLRMKGVPKNRSKRNKSLQKLLYEDIYNHLKNELKDYEETYEMIHTTLSDNNNTALTQIINHHIHSSKNFPDKKEVLNAWSKAYIIINTLDEILFEYKSKNSGQKEP</sequence>
<evidence type="ECO:0000313" key="4">
    <source>
        <dbReference type="Proteomes" id="UP001164718"/>
    </source>
</evidence>
<feature type="compositionally biased region" description="Polar residues" evidence="2">
    <location>
        <begin position="329"/>
        <end position="349"/>
    </location>
</feature>
<name>A0A9E8LWC2_9BACI</name>
<feature type="compositionally biased region" description="Basic and acidic residues" evidence="2">
    <location>
        <begin position="281"/>
        <end position="305"/>
    </location>
</feature>
<keyword evidence="1" id="KW-0175">Coiled coil</keyword>
<dbReference type="AlphaFoldDB" id="A0A9E8LWC2"/>
<dbReference type="RefSeq" id="WP_275418084.1">
    <property type="nucleotide sequence ID" value="NZ_CP106878.1"/>
</dbReference>
<gene>
    <name evidence="3" type="ORF">OE104_02910</name>
</gene>
<protein>
    <recommendedName>
        <fullName evidence="5">ParB/Sulfiredoxin domain-containing protein</fullName>
    </recommendedName>
</protein>
<feature type="coiled-coil region" evidence="1">
    <location>
        <begin position="447"/>
        <end position="474"/>
    </location>
</feature>
<dbReference type="Proteomes" id="UP001164718">
    <property type="component" value="Chromosome"/>
</dbReference>
<feature type="region of interest" description="Disordered" evidence="2">
    <location>
        <begin position="275"/>
        <end position="356"/>
    </location>
</feature>
<keyword evidence="4" id="KW-1185">Reference proteome</keyword>
<organism evidence="3 4">
    <name type="scientific">Fervidibacillus albus</name>
    <dbReference type="NCBI Taxonomy" id="2980026"/>
    <lineage>
        <taxon>Bacteria</taxon>
        <taxon>Bacillati</taxon>
        <taxon>Bacillota</taxon>
        <taxon>Bacilli</taxon>
        <taxon>Bacillales</taxon>
        <taxon>Bacillaceae</taxon>
        <taxon>Fervidibacillus</taxon>
    </lineage>
</organism>
<evidence type="ECO:0000256" key="2">
    <source>
        <dbReference type="SAM" id="MobiDB-lite"/>
    </source>
</evidence>
<dbReference type="EMBL" id="CP106878">
    <property type="protein sequence ID" value="WAA10301.1"/>
    <property type="molecule type" value="Genomic_DNA"/>
</dbReference>
<reference evidence="3" key="1">
    <citation type="submission" date="2022-09" db="EMBL/GenBank/DDBJ databases">
        <title>Complete Genomes of Fervidibacillus albus and Fervidibacillus halotolerans isolated from tidal flat sediments.</title>
        <authorList>
            <person name="Kwon K.K."/>
            <person name="Yang S.-H."/>
            <person name="Park M.J."/>
            <person name="Oh H.-M."/>
        </authorList>
    </citation>
    <scope>NUCLEOTIDE SEQUENCE</scope>
    <source>
        <strain evidence="3">MEBiC13591</strain>
    </source>
</reference>
<evidence type="ECO:0000256" key="1">
    <source>
        <dbReference type="SAM" id="Coils"/>
    </source>
</evidence>
<evidence type="ECO:0008006" key="5">
    <source>
        <dbReference type="Google" id="ProtNLM"/>
    </source>
</evidence>